<dbReference type="EMBL" id="RDQH01000334">
    <property type="protein sequence ID" value="RXH91326.1"/>
    <property type="molecule type" value="Genomic_DNA"/>
</dbReference>
<dbReference type="SUPFAM" id="SSF54001">
    <property type="entry name" value="Cysteine proteinases"/>
    <property type="match status" value="1"/>
</dbReference>
<dbReference type="GO" id="GO:0004843">
    <property type="term" value="F:cysteine-type deubiquitinase activity"/>
    <property type="evidence" value="ECO:0007669"/>
    <property type="project" value="InterPro"/>
</dbReference>
<dbReference type="SMART" id="SM00256">
    <property type="entry name" value="FBOX"/>
    <property type="match status" value="1"/>
</dbReference>
<dbReference type="PANTHER" id="PTHR24006">
    <property type="entry name" value="UBIQUITIN CARBOXYL-TERMINAL HYDROLASE"/>
    <property type="match status" value="1"/>
</dbReference>
<evidence type="ECO:0000256" key="3">
    <source>
        <dbReference type="SAM" id="Phobius"/>
    </source>
</evidence>
<dbReference type="InterPro" id="IPR001394">
    <property type="entry name" value="Peptidase_C19_UCH"/>
</dbReference>
<comment type="caution">
    <text evidence="6">The sequence shown here is derived from an EMBL/GenBank/DDBJ whole genome shotgun (WGS) entry which is preliminary data.</text>
</comment>
<reference evidence="6 7" key="1">
    <citation type="submission" date="2018-10" db="EMBL/GenBank/DDBJ databases">
        <title>A high-quality apple genome assembly.</title>
        <authorList>
            <person name="Hu J."/>
        </authorList>
    </citation>
    <scope>NUCLEOTIDE SEQUENCE [LARGE SCALE GENOMIC DNA]</scope>
    <source>
        <strain evidence="7">cv. HFTH1</strain>
        <tissue evidence="6">Young leaf</tissue>
    </source>
</reference>
<dbReference type="Proteomes" id="UP000290289">
    <property type="component" value="Chromosome 8"/>
</dbReference>
<dbReference type="InterPro" id="IPR050164">
    <property type="entry name" value="Peptidase_C19"/>
</dbReference>
<evidence type="ECO:0000256" key="2">
    <source>
        <dbReference type="SAM" id="MobiDB-lite"/>
    </source>
</evidence>
<dbReference type="InterPro" id="IPR038765">
    <property type="entry name" value="Papain-like_cys_pep_sf"/>
</dbReference>
<evidence type="ECO:0000313" key="6">
    <source>
        <dbReference type="EMBL" id="RXH91326.1"/>
    </source>
</evidence>
<dbReference type="FunFam" id="3.90.70.10:FF:000026">
    <property type="entry name" value="Ubiquitin carboxyl-terminal hydrolase 15"/>
    <property type="match status" value="1"/>
</dbReference>
<keyword evidence="3" id="KW-1133">Transmembrane helix</keyword>
<evidence type="ECO:0000259" key="4">
    <source>
        <dbReference type="PROSITE" id="PS50181"/>
    </source>
</evidence>
<dbReference type="SUPFAM" id="SSF81383">
    <property type="entry name" value="F-box domain"/>
    <property type="match status" value="1"/>
</dbReference>
<comment type="similarity">
    <text evidence="1">Belongs to the peptidase C19 family.</text>
</comment>
<keyword evidence="3" id="KW-0812">Transmembrane</keyword>
<dbReference type="STRING" id="3750.A0A498J847"/>
<sequence length="1152" mass="127671">MHVAGVSLDLNWFLHFIFTVFIIAFCLLHLVKNTASKYFEVDASFEGGGDGGDRTPMPGAFMEDPVCAVCGNSGSRSSTKCQEKHWKSGHKTECKDFQLSGRVNSAQNTLGNRRFKTSGAGGKTSPGLALVPARGISRPIKMPKEILFPYEEFVELFNWDKPGFPPCGLLNCGNSCFANVVLQCLSSTRPLVAYLLEKGHRRECIREDWCFLCELEIHLQKASQSLQSFSPTNIISRLPNIGGNLGYGRQEDAHELMRFAIDTMQSLCLDEFGGEKAVCPSSQETTLIQHIFGGQLQSQVICTNCKNISNQYENMMDLTVEIHGDASSLEECLDQFTIKEWLHGENMYKCDGCNDYVKAWKRLTVKRAPNILTIALKRFQSGRFGKINKRVTFPETLDLNPYMSEAGDGTNIYKLYAVVVHIDMLNASFFGHYICYTKDFSGNWYRIDDCKVTTVNLEEVLSQGAYMLLYSRVQPRASCLRTLEPPKKKEEMMNVEVEACQKEQLGCSTAESADPTHCSGSVPSDTTLLPQIPSSVTESAAVIDAEVVLEHSDNVDRRLKSPPTVSKEVCIVENGAVNSPSCPSVSREISICKDPAGELDLDTVRGDSTPAPDGMDMSNGDSCQVILDDVSARCKKDLSSSGREAENGVSQDMDIDHCESSSSPAEDIQICRSNGPTTRANGNGSPVVNSGFLNGNGIHRTKKKTKTHQPHFITLTVLLHSDLTAAPPLKQLQQEKSMEHNICPAFTMNRKRKSLEQDDCISSTFGMDELNEDLLERVLSRLPTSAFFRLTSVCKRWKSVASSPSFKLACSLIPSRDPWFFMVDPLLNRSIVFDSSERSWKKLNHPPLLQTNSNCNSMPVSASGGLICFRNSQGNFIVSNPVTGVCNEHPPLDPSLQNLTFHAIVMSSYTKYDQSSYKLVVVFGEFPKLSFRVYNSSTACWEEETALCKNFDDDDSTESDSNDDSAVYFLSKAGNVVATNMQRSPSKQYSSVITTKNGEETLHFLSSSGSVVACNLTTKCFSEYPRLLPVFFEYSIDLVACGGRMLVVLLSEFFESASLRVWCYDEEARSWQQIAAMPPAMSHEWYGKNVDINCVGAGDQILICLSSAEISSCVLCDLTANDWIELPKCFVDGEPIKFLSAFSFEPRIEASM</sequence>
<dbReference type="GO" id="GO:0016579">
    <property type="term" value="P:protein deubiquitination"/>
    <property type="evidence" value="ECO:0007669"/>
    <property type="project" value="InterPro"/>
</dbReference>
<dbReference type="InterPro" id="IPR028889">
    <property type="entry name" value="USP"/>
</dbReference>
<dbReference type="AlphaFoldDB" id="A0A498J847"/>
<organism evidence="6 7">
    <name type="scientific">Malus domestica</name>
    <name type="common">Apple</name>
    <name type="synonym">Pyrus malus</name>
    <dbReference type="NCBI Taxonomy" id="3750"/>
    <lineage>
        <taxon>Eukaryota</taxon>
        <taxon>Viridiplantae</taxon>
        <taxon>Streptophyta</taxon>
        <taxon>Embryophyta</taxon>
        <taxon>Tracheophyta</taxon>
        <taxon>Spermatophyta</taxon>
        <taxon>Magnoliopsida</taxon>
        <taxon>eudicotyledons</taxon>
        <taxon>Gunneridae</taxon>
        <taxon>Pentapetalae</taxon>
        <taxon>rosids</taxon>
        <taxon>fabids</taxon>
        <taxon>Rosales</taxon>
        <taxon>Rosaceae</taxon>
        <taxon>Amygdaloideae</taxon>
        <taxon>Maleae</taxon>
        <taxon>Malus</taxon>
    </lineage>
</organism>
<feature type="domain" description="F-box" evidence="4">
    <location>
        <begin position="764"/>
        <end position="809"/>
    </location>
</feature>
<keyword evidence="7" id="KW-1185">Reference proteome</keyword>
<keyword evidence="3" id="KW-0472">Membrane</keyword>
<evidence type="ECO:0000313" key="7">
    <source>
        <dbReference type="Proteomes" id="UP000290289"/>
    </source>
</evidence>
<dbReference type="InterPro" id="IPR005174">
    <property type="entry name" value="KIB1-4_b-propeller"/>
</dbReference>
<dbReference type="InterPro" id="IPR036047">
    <property type="entry name" value="F-box-like_dom_sf"/>
</dbReference>
<feature type="region of interest" description="Disordered" evidence="2">
    <location>
        <begin position="638"/>
        <end position="688"/>
    </location>
</feature>
<dbReference type="InterPro" id="IPR001810">
    <property type="entry name" value="F-box_dom"/>
</dbReference>
<accession>A0A498J847</accession>
<dbReference type="SUPFAM" id="SSF50965">
    <property type="entry name" value="Galactose oxidase, central domain"/>
    <property type="match status" value="1"/>
</dbReference>
<dbReference type="PANTHER" id="PTHR24006:SF677">
    <property type="entry name" value="UBIQUITIN CARBOXYL-TERMINAL HYDROLASE 19"/>
    <property type="match status" value="1"/>
</dbReference>
<dbReference type="Pfam" id="PF00443">
    <property type="entry name" value="UCH"/>
    <property type="match status" value="1"/>
</dbReference>
<feature type="transmembrane region" description="Helical" evidence="3">
    <location>
        <begin position="12"/>
        <end position="31"/>
    </location>
</feature>
<dbReference type="PROSITE" id="PS50235">
    <property type="entry name" value="USP_3"/>
    <property type="match status" value="1"/>
</dbReference>
<dbReference type="Gene3D" id="3.90.70.10">
    <property type="entry name" value="Cysteine proteinases"/>
    <property type="match status" value="1"/>
</dbReference>
<dbReference type="Pfam" id="PF00646">
    <property type="entry name" value="F-box"/>
    <property type="match status" value="1"/>
</dbReference>
<dbReference type="PROSITE" id="PS50181">
    <property type="entry name" value="FBOX"/>
    <property type="match status" value="1"/>
</dbReference>
<evidence type="ECO:0008006" key="8">
    <source>
        <dbReference type="Google" id="ProtNLM"/>
    </source>
</evidence>
<protein>
    <recommendedName>
        <fullName evidence="8">USP domain-containing protein</fullName>
    </recommendedName>
</protein>
<dbReference type="InterPro" id="IPR015915">
    <property type="entry name" value="Kelch-typ_b-propeller"/>
</dbReference>
<feature type="compositionally biased region" description="Polar residues" evidence="2">
    <location>
        <begin position="671"/>
        <end position="688"/>
    </location>
</feature>
<name>A0A498J847_MALDO</name>
<proteinExistence type="inferred from homology"/>
<dbReference type="Pfam" id="PF03478">
    <property type="entry name" value="Beta-prop_KIB1-4"/>
    <property type="match status" value="1"/>
</dbReference>
<dbReference type="InterPro" id="IPR011043">
    <property type="entry name" value="Gal_Oxase/kelch_b-propeller"/>
</dbReference>
<dbReference type="GO" id="GO:0005829">
    <property type="term" value="C:cytosol"/>
    <property type="evidence" value="ECO:0007669"/>
    <property type="project" value="TreeGrafter"/>
</dbReference>
<dbReference type="Gene3D" id="2.120.10.80">
    <property type="entry name" value="Kelch-type beta propeller"/>
    <property type="match status" value="1"/>
</dbReference>
<gene>
    <name evidence="6" type="ORF">DVH24_020349</name>
</gene>
<dbReference type="CDD" id="cd02661">
    <property type="entry name" value="Peptidase_C19E"/>
    <property type="match status" value="1"/>
</dbReference>
<feature type="domain" description="USP" evidence="5">
    <location>
        <begin position="167"/>
        <end position="473"/>
    </location>
</feature>
<dbReference type="InterPro" id="IPR018200">
    <property type="entry name" value="USP_CS"/>
</dbReference>
<evidence type="ECO:0000259" key="5">
    <source>
        <dbReference type="PROSITE" id="PS50235"/>
    </source>
</evidence>
<evidence type="ECO:0000256" key="1">
    <source>
        <dbReference type="ARBA" id="ARBA00009085"/>
    </source>
</evidence>
<dbReference type="CDD" id="cd22157">
    <property type="entry name" value="F-box_AtFBW1-like"/>
    <property type="match status" value="1"/>
</dbReference>
<dbReference type="PROSITE" id="PS00972">
    <property type="entry name" value="USP_1"/>
    <property type="match status" value="1"/>
</dbReference>
<dbReference type="GO" id="GO:0005634">
    <property type="term" value="C:nucleus"/>
    <property type="evidence" value="ECO:0007669"/>
    <property type="project" value="TreeGrafter"/>
</dbReference>
<dbReference type="Gene3D" id="1.20.1280.50">
    <property type="match status" value="1"/>
</dbReference>